<keyword evidence="2" id="KW-0067">ATP-binding</keyword>
<proteinExistence type="predicted"/>
<feature type="domain" description="CobQ/CobB/MinD/ParA nucleotide binding" evidence="5">
    <location>
        <begin position="536"/>
        <end position="708"/>
    </location>
</feature>
<dbReference type="SUPFAM" id="SSF52540">
    <property type="entry name" value="P-loop containing nucleoside triphosphate hydrolases"/>
    <property type="match status" value="1"/>
</dbReference>
<feature type="transmembrane region" description="Helical" evidence="4">
    <location>
        <begin position="18"/>
        <end position="37"/>
    </location>
</feature>
<keyword evidence="4" id="KW-0472">Membrane</keyword>
<name>A0A552J441_9CHRO</name>
<dbReference type="EMBL" id="SFAV01000083">
    <property type="protein sequence ID" value="TRU90519.1"/>
    <property type="molecule type" value="Genomic_DNA"/>
</dbReference>
<accession>A0A552J441</accession>
<evidence type="ECO:0000256" key="3">
    <source>
        <dbReference type="SAM" id="Coils"/>
    </source>
</evidence>
<dbReference type="Proteomes" id="UP000319191">
    <property type="component" value="Unassembled WGS sequence"/>
</dbReference>
<feature type="coiled-coil region" evidence="3">
    <location>
        <begin position="169"/>
        <end position="196"/>
    </location>
</feature>
<dbReference type="Pfam" id="PF01656">
    <property type="entry name" value="CbiA"/>
    <property type="match status" value="1"/>
</dbReference>
<dbReference type="PANTHER" id="PTHR32309:SF13">
    <property type="entry name" value="FERRIC ENTEROBACTIN TRANSPORT PROTEIN FEPE"/>
    <property type="match status" value="1"/>
</dbReference>
<dbReference type="InterPro" id="IPR027417">
    <property type="entry name" value="P-loop_NTPase"/>
</dbReference>
<feature type="transmembrane region" description="Helical" evidence="4">
    <location>
        <begin position="442"/>
        <end position="466"/>
    </location>
</feature>
<dbReference type="CDD" id="cd05387">
    <property type="entry name" value="BY-kinase"/>
    <property type="match status" value="1"/>
</dbReference>
<reference evidence="6 7" key="1">
    <citation type="submission" date="2019-01" db="EMBL/GenBank/DDBJ databases">
        <title>Coherence of Microcystis species and biogeography revealed through population genomics.</title>
        <authorList>
            <person name="Perez-Carrascal O.M."/>
            <person name="Terrat Y."/>
            <person name="Giani A."/>
            <person name="Fortin N."/>
            <person name="Tromas N."/>
            <person name="Shapiro B.J."/>
        </authorList>
    </citation>
    <scope>NUCLEOTIDE SEQUENCE [LARGE SCALE GENOMIC DNA]</scope>
    <source>
        <strain evidence="6">Mn_MB_F_20050700_S1D</strain>
    </source>
</reference>
<dbReference type="PANTHER" id="PTHR32309">
    <property type="entry name" value="TYROSINE-PROTEIN KINASE"/>
    <property type="match status" value="1"/>
</dbReference>
<evidence type="ECO:0000313" key="7">
    <source>
        <dbReference type="Proteomes" id="UP000319191"/>
    </source>
</evidence>
<evidence type="ECO:0000259" key="5">
    <source>
        <dbReference type="Pfam" id="PF01656"/>
    </source>
</evidence>
<sequence>MALPIVKRFLISLDQNKFVGIFVFLVCLGGSVIFALLPDPEKPQSIYRAVGQLAYRMPPPAFTSTGTQLQEQGRGAINRDLLLSPRVLVNTAKKLQFNQEQIVKIRDQDLKITFPGEAEEQNNNNNRATATDQPQEVLLELTADSQAKAELFLETLMNEMVEYSRWINTSQLRARIEALSVRLNEVQKDLTRAEEKFYRYISTQGSDLLAIQDGSLFTAITSSQQQQREIRLELQGIQGQIDSLSKQLDLTPDQAYTSSALSADPIIASIRAQILDTEAQLERLQKDLRPEHPTVVKLRKQQEVNESLLQKRAAEVIGKDGVLTALPSSRIRQQSNLDATRQQLAAQLVTLQTQREGLMKQLESLVTQEQQLRSQYEKFPDKQLQQARLTQAVAFQRGIYENILNALVDAQAAEAETVGSLTVAQPPVARQVEQVFHRKDRLLILLAGAGLGTLAGLGTILLLAVIDDRLHSPQELREALVSRDILLLGQLPIVRNLAGEEIEPILADANANYLPYYERLRSTLRRIGSGEMVKVVIVTSITGGEGKTATAYNLAIAAALAGRRTLLVEGDLRSPSKAEEIGVIPDPNSFREPLLYYGAKSKSIRLAPNIENLSILPSPGPQKQAAAIIESSELQLILKDSRGRFDLVIVDTPSLSSCNDALLLEELADGIILVTRPAITRSSLLSEATDQLTEAEVKILGAVINYVDITPTLNTAEPELPPLIVPPTQGQTETEEVKVEV</sequence>
<dbReference type="AlphaFoldDB" id="A0A552J441"/>
<evidence type="ECO:0000313" key="6">
    <source>
        <dbReference type="EMBL" id="TRU90519.1"/>
    </source>
</evidence>
<keyword evidence="4" id="KW-1133">Transmembrane helix</keyword>
<dbReference type="InterPro" id="IPR050445">
    <property type="entry name" value="Bact_polysacc_biosynth/exp"/>
</dbReference>
<keyword evidence="4" id="KW-0812">Transmembrane</keyword>
<evidence type="ECO:0000256" key="2">
    <source>
        <dbReference type="ARBA" id="ARBA00022840"/>
    </source>
</evidence>
<dbReference type="Gene3D" id="3.40.50.300">
    <property type="entry name" value="P-loop containing nucleotide triphosphate hydrolases"/>
    <property type="match status" value="1"/>
</dbReference>
<keyword evidence="3" id="KW-0175">Coiled coil</keyword>
<organism evidence="6 7">
    <name type="scientific">Microcystis novacekii Mn_MB_F_20050700_S1D</name>
    <dbReference type="NCBI Taxonomy" id="2486266"/>
    <lineage>
        <taxon>Bacteria</taxon>
        <taxon>Bacillati</taxon>
        <taxon>Cyanobacteriota</taxon>
        <taxon>Cyanophyceae</taxon>
        <taxon>Oscillatoriophycideae</taxon>
        <taxon>Chroococcales</taxon>
        <taxon>Microcystaceae</taxon>
        <taxon>Microcystis</taxon>
    </lineage>
</organism>
<feature type="coiled-coil region" evidence="3">
    <location>
        <begin position="341"/>
        <end position="375"/>
    </location>
</feature>
<dbReference type="InterPro" id="IPR005702">
    <property type="entry name" value="Wzc-like_C"/>
</dbReference>
<dbReference type="InterPro" id="IPR002586">
    <property type="entry name" value="CobQ/CobB/MinD/ParA_Nub-bd_dom"/>
</dbReference>
<dbReference type="GO" id="GO:0005886">
    <property type="term" value="C:plasma membrane"/>
    <property type="evidence" value="ECO:0007669"/>
    <property type="project" value="TreeGrafter"/>
</dbReference>
<evidence type="ECO:0000256" key="4">
    <source>
        <dbReference type="SAM" id="Phobius"/>
    </source>
</evidence>
<gene>
    <name evidence="6" type="ORF">EWV54_06755</name>
</gene>
<keyword evidence="1" id="KW-0547">Nucleotide-binding</keyword>
<evidence type="ECO:0000256" key="1">
    <source>
        <dbReference type="ARBA" id="ARBA00022741"/>
    </source>
</evidence>
<dbReference type="GO" id="GO:0004713">
    <property type="term" value="F:protein tyrosine kinase activity"/>
    <property type="evidence" value="ECO:0007669"/>
    <property type="project" value="TreeGrafter"/>
</dbReference>
<comment type="caution">
    <text evidence="6">The sequence shown here is derived from an EMBL/GenBank/DDBJ whole genome shotgun (WGS) entry which is preliminary data.</text>
</comment>
<protein>
    <submittedName>
        <fullName evidence="6">ATPase</fullName>
    </submittedName>
</protein>